<proteinExistence type="predicted"/>
<feature type="region of interest" description="Disordered" evidence="1">
    <location>
        <begin position="92"/>
        <end position="118"/>
    </location>
</feature>
<evidence type="ECO:0000313" key="2">
    <source>
        <dbReference type="EMBL" id="MED6162736.1"/>
    </source>
</evidence>
<protein>
    <submittedName>
        <fullName evidence="2">Uncharacterized protein</fullName>
    </submittedName>
</protein>
<evidence type="ECO:0000256" key="1">
    <source>
        <dbReference type="SAM" id="MobiDB-lite"/>
    </source>
</evidence>
<keyword evidence="3" id="KW-1185">Reference proteome</keyword>
<dbReference type="EMBL" id="JASCZI010121720">
    <property type="protein sequence ID" value="MED6162736.1"/>
    <property type="molecule type" value="Genomic_DNA"/>
</dbReference>
<comment type="caution">
    <text evidence="2">The sequence shown here is derived from an EMBL/GenBank/DDBJ whole genome shotgun (WGS) entry which is preliminary data.</text>
</comment>
<gene>
    <name evidence="2" type="ORF">PIB30_073434</name>
</gene>
<reference evidence="2 3" key="1">
    <citation type="journal article" date="2023" name="Plants (Basel)">
        <title>Bridging the Gap: Combining Genomics and Transcriptomics Approaches to Understand Stylosanthes scabra, an Orphan Legume from the Brazilian Caatinga.</title>
        <authorList>
            <person name="Ferreira-Neto J.R.C."/>
            <person name="da Silva M.D."/>
            <person name="Binneck E."/>
            <person name="de Melo N.F."/>
            <person name="da Silva R.H."/>
            <person name="de Melo A.L.T.M."/>
            <person name="Pandolfi V."/>
            <person name="Bustamante F.O."/>
            <person name="Brasileiro-Vidal A.C."/>
            <person name="Benko-Iseppon A.M."/>
        </authorList>
    </citation>
    <scope>NUCLEOTIDE SEQUENCE [LARGE SCALE GENOMIC DNA]</scope>
    <source>
        <tissue evidence="2">Leaves</tissue>
    </source>
</reference>
<dbReference type="Proteomes" id="UP001341840">
    <property type="component" value="Unassembled WGS sequence"/>
</dbReference>
<sequence>MPICHDYHGDSKTQAFQHGIKFKSCAEDRKEAVLVQRPPPEPPDLKSLVVRIHNGAEDSAFAKGNVDADLEPAETEEELTIKGTEDVANLKRNGSAKEEEAAALTNRGGGGGNIDDGTTRSAEVGAFVKEKRRTIVAGVDATMTGGGLQSQGLCRVSPIVAKPPVLLAAVLPWDRAEAALTAKAAITTFMEEECATERKRRRSEGATLVATSTVLKRSERATPRASVAGRGDAPWKGASVDVVPLLLVGDLNERFWFREVALNLQHVRVEMVNPLQLGLGFEMIQAQSLSSWLIIGPNFT</sequence>
<name>A0ABU6UN73_9FABA</name>
<organism evidence="2 3">
    <name type="scientific">Stylosanthes scabra</name>
    <dbReference type="NCBI Taxonomy" id="79078"/>
    <lineage>
        <taxon>Eukaryota</taxon>
        <taxon>Viridiplantae</taxon>
        <taxon>Streptophyta</taxon>
        <taxon>Embryophyta</taxon>
        <taxon>Tracheophyta</taxon>
        <taxon>Spermatophyta</taxon>
        <taxon>Magnoliopsida</taxon>
        <taxon>eudicotyledons</taxon>
        <taxon>Gunneridae</taxon>
        <taxon>Pentapetalae</taxon>
        <taxon>rosids</taxon>
        <taxon>fabids</taxon>
        <taxon>Fabales</taxon>
        <taxon>Fabaceae</taxon>
        <taxon>Papilionoideae</taxon>
        <taxon>50 kb inversion clade</taxon>
        <taxon>dalbergioids sensu lato</taxon>
        <taxon>Dalbergieae</taxon>
        <taxon>Pterocarpus clade</taxon>
        <taxon>Stylosanthes</taxon>
    </lineage>
</organism>
<evidence type="ECO:0000313" key="3">
    <source>
        <dbReference type="Proteomes" id="UP001341840"/>
    </source>
</evidence>
<accession>A0ABU6UN73</accession>